<evidence type="ECO:0000313" key="9">
    <source>
        <dbReference type="EMBL" id="CAH3131873.1"/>
    </source>
</evidence>
<dbReference type="PANTHER" id="PTHR23080:SF133">
    <property type="entry name" value="SI:CH211-262I1.5-RELATED"/>
    <property type="match status" value="1"/>
</dbReference>
<evidence type="ECO:0000313" key="10">
    <source>
        <dbReference type="Proteomes" id="UP001159428"/>
    </source>
</evidence>
<dbReference type="Pfam" id="PF13359">
    <property type="entry name" value="DDE_Tnp_4"/>
    <property type="match status" value="1"/>
</dbReference>
<dbReference type="Proteomes" id="UP001159428">
    <property type="component" value="Unassembled WGS sequence"/>
</dbReference>
<evidence type="ECO:0000256" key="4">
    <source>
        <dbReference type="ARBA" id="ARBA00022833"/>
    </source>
</evidence>
<dbReference type="Pfam" id="PF05485">
    <property type="entry name" value="THAP"/>
    <property type="match status" value="1"/>
</dbReference>
<dbReference type="SUPFAM" id="SSF57716">
    <property type="entry name" value="Glucocorticoid receptor-like (DNA-binding domain)"/>
    <property type="match status" value="1"/>
</dbReference>
<evidence type="ECO:0000256" key="6">
    <source>
        <dbReference type="PROSITE-ProRule" id="PRU00309"/>
    </source>
</evidence>
<sequence length="523" mass="60464">MPKHVSCCVPLCTNNFRNSFGLTFYRIPKDESIRREYVRLLRNDNLKIESDSTRVCSAHWTGGSKLSRTHLPSIFPWSKKEKERRILSRTRVFKHTQKQRNNTKFYLFYRDLRSNLKLSADHSLHRTTANTASKKRKVDVGSSTEIDEGTLIEIDHEESIPASFCDAATQTEMTVEMLDRMEAELKEMREEKERLARERDELSRELKRLQHVTKNQKFDIVKFKDSPEDVEFYTGLPHWDALMLLYDLVSQKAQNLNYGSYEKKDSGSEQKLGRPRALTLFEEFVLTLMRLRLGLFLKDLAHRFNVSETTVSVVFNTWIRFMRIELEPLICLPRRELLHQFMPNIFKELYPRTVLIIDAVEIRAESPSSLDMQSVCYSSYKGTTTMKGLVGLSPTGALGFLSELYTGSISDKELTKMSHVIDYLHPGDDVMADKGFDIQDDFAAKGVTVNIPSFLKGKTQFSREEMAHNKKNASLRIHVERCIERMKNWHIFDGRIPLTLAPIASDMFIIIGALTNFLPPLID</sequence>
<keyword evidence="2" id="KW-0479">Metal-binding</keyword>
<organism evidence="9 10">
    <name type="scientific">Pocillopora meandrina</name>
    <dbReference type="NCBI Taxonomy" id="46732"/>
    <lineage>
        <taxon>Eukaryota</taxon>
        <taxon>Metazoa</taxon>
        <taxon>Cnidaria</taxon>
        <taxon>Anthozoa</taxon>
        <taxon>Hexacorallia</taxon>
        <taxon>Scleractinia</taxon>
        <taxon>Astrocoeniina</taxon>
        <taxon>Pocilloporidae</taxon>
        <taxon>Pocillopora</taxon>
    </lineage>
</organism>
<comment type="cofactor">
    <cofactor evidence="1">
        <name>a divalent metal cation</name>
        <dbReference type="ChEBI" id="CHEBI:60240"/>
    </cofactor>
</comment>
<reference evidence="9 10" key="1">
    <citation type="submission" date="2022-05" db="EMBL/GenBank/DDBJ databases">
        <authorList>
            <consortium name="Genoscope - CEA"/>
            <person name="William W."/>
        </authorList>
    </citation>
    <scope>NUCLEOTIDE SEQUENCE [LARGE SCALE GENOMIC DNA]</scope>
</reference>
<feature type="coiled-coil region" evidence="7">
    <location>
        <begin position="171"/>
        <end position="215"/>
    </location>
</feature>
<evidence type="ECO:0000256" key="2">
    <source>
        <dbReference type="ARBA" id="ARBA00022723"/>
    </source>
</evidence>
<feature type="domain" description="THAP-type" evidence="8">
    <location>
        <begin position="1"/>
        <end position="75"/>
    </location>
</feature>
<dbReference type="InterPro" id="IPR027806">
    <property type="entry name" value="HARBI1_dom"/>
</dbReference>
<keyword evidence="5 6" id="KW-0238">DNA-binding</keyword>
<dbReference type="GO" id="GO:0008270">
    <property type="term" value="F:zinc ion binding"/>
    <property type="evidence" value="ECO:0007669"/>
    <property type="project" value="UniProtKB-KW"/>
</dbReference>
<evidence type="ECO:0000256" key="1">
    <source>
        <dbReference type="ARBA" id="ARBA00001968"/>
    </source>
</evidence>
<dbReference type="AlphaFoldDB" id="A0AAU9X178"/>
<dbReference type="EMBL" id="CALNXJ010000026">
    <property type="protein sequence ID" value="CAH3131873.1"/>
    <property type="molecule type" value="Genomic_DNA"/>
</dbReference>
<dbReference type="InterPro" id="IPR027805">
    <property type="entry name" value="Transposase_HTH_dom"/>
</dbReference>
<dbReference type="InterPro" id="IPR006612">
    <property type="entry name" value="THAP_Znf"/>
</dbReference>
<keyword evidence="3 6" id="KW-0863">Zinc-finger</keyword>
<proteinExistence type="predicted"/>
<gene>
    <name evidence="9" type="ORF">PMEA_00014868</name>
</gene>
<evidence type="ECO:0000256" key="5">
    <source>
        <dbReference type="ARBA" id="ARBA00023125"/>
    </source>
</evidence>
<dbReference type="PROSITE" id="PS50950">
    <property type="entry name" value="ZF_THAP"/>
    <property type="match status" value="1"/>
</dbReference>
<protein>
    <recommendedName>
        <fullName evidence="8">THAP-type domain-containing protein</fullName>
    </recommendedName>
</protein>
<keyword evidence="4" id="KW-0862">Zinc</keyword>
<evidence type="ECO:0000256" key="3">
    <source>
        <dbReference type="ARBA" id="ARBA00022771"/>
    </source>
</evidence>
<keyword evidence="7" id="KW-0175">Coiled coil</keyword>
<accession>A0AAU9X178</accession>
<dbReference type="SMART" id="SM00980">
    <property type="entry name" value="THAP"/>
    <property type="match status" value="1"/>
</dbReference>
<dbReference type="PANTHER" id="PTHR23080">
    <property type="entry name" value="THAP DOMAIN PROTEIN"/>
    <property type="match status" value="1"/>
</dbReference>
<evidence type="ECO:0000259" key="8">
    <source>
        <dbReference type="PROSITE" id="PS50950"/>
    </source>
</evidence>
<dbReference type="GO" id="GO:0003677">
    <property type="term" value="F:DNA binding"/>
    <property type="evidence" value="ECO:0007669"/>
    <property type="project" value="UniProtKB-UniRule"/>
</dbReference>
<keyword evidence="10" id="KW-1185">Reference proteome</keyword>
<dbReference type="Pfam" id="PF13613">
    <property type="entry name" value="HTH_Tnp_4"/>
    <property type="match status" value="1"/>
</dbReference>
<evidence type="ECO:0000256" key="7">
    <source>
        <dbReference type="SAM" id="Coils"/>
    </source>
</evidence>
<name>A0AAU9X178_9CNID</name>
<comment type="caution">
    <text evidence="9">The sequence shown here is derived from an EMBL/GenBank/DDBJ whole genome shotgun (WGS) entry which is preliminary data.</text>
</comment>